<dbReference type="AlphaFoldDB" id="A0A4S2KA75"/>
<feature type="compositionally biased region" description="Gly residues" evidence="1">
    <location>
        <begin position="502"/>
        <end position="512"/>
    </location>
</feature>
<feature type="region of interest" description="Disordered" evidence="1">
    <location>
        <begin position="502"/>
        <end position="531"/>
    </location>
</feature>
<gene>
    <name evidence="2" type="ORF">DBV15_11299</name>
</gene>
<reference evidence="2 3" key="1">
    <citation type="journal article" date="2019" name="Philos. Trans. R. Soc. Lond., B, Biol. Sci.">
        <title>Ant behaviour and brain gene expression of defending hosts depend on the ecological success of the intruding social parasite.</title>
        <authorList>
            <person name="Kaur R."/>
            <person name="Stoldt M."/>
            <person name="Jongepier E."/>
            <person name="Feldmeyer B."/>
            <person name="Menzel F."/>
            <person name="Bornberg-Bauer E."/>
            <person name="Foitzik S."/>
        </authorList>
    </citation>
    <scope>NUCLEOTIDE SEQUENCE [LARGE SCALE GENOMIC DNA]</scope>
    <source>
        <tissue evidence="2">Whole body</tissue>
    </source>
</reference>
<evidence type="ECO:0000313" key="3">
    <source>
        <dbReference type="Proteomes" id="UP000310200"/>
    </source>
</evidence>
<feature type="compositionally biased region" description="Basic and acidic residues" evidence="1">
    <location>
        <begin position="816"/>
        <end position="840"/>
    </location>
</feature>
<keyword evidence="3" id="KW-1185">Reference proteome</keyword>
<feature type="region of interest" description="Disordered" evidence="1">
    <location>
        <begin position="798"/>
        <end position="855"/>
    </location>
</feature>
<proteinExistence type="predicted"/>
<protein>
    <submittedName>
        <fullName evidence="2">Uncharacterized protein</fullName>
    </submittedName>
</protein>
<evidence type="ECO:0000313" key="2">
    <source>
        <dbReference type="EMBL" id="TGZ46173.1"/>
    </source>
</evidence>
<sequence>MEREPASTLNQQYLSAILPGTRNIYIMPPRGGLIDWGEREGKRVIDEKREGTEKGQEALNNHMRYSSRYPSPRTIRSDRNLRSRHQRNGIHDKATLKTILYGPDDFNEIARRSRLGTIIRTTEDCCGRPFICQTDLVPCHPWGIPYLLIVTIRARLHYGARGNFVSRRDRDETVSFISVVGRVPTGNPLFFFPTTVILQTWAPLSKQLTVLCALPDVETLNPMKRASSTHNFKNFRIVGHIARSWDRFSTSPHEKIRFVDEEYKRRRYARTDCSCDSTSSTGVVCVRSNTKRVAGGVADGRGGCAIRHNGVKEENATARPTLLYPTAVSVSISDVIKHTDTGRRYWWRSLAAPHTLCHMTPPSNLAASSRCSLFADLGNDENSAKFHQRLLAIILRIFVGSSPCLAKRKNRIKAALGVHGILATPHAVGRSWTIRTRLQAAQDRDAVDVGDGEETCRWKDEVNSTGYNRREEPDDVAIQTIRVARNFLHPAIPIYTETRVGGGGGGGGGGGCTSPCALERAPPPSESPTSKRIVARGICLRSDEWDYLPSNRRRLSDRGPRQGRRTLGPYYTGKLRSLVDIGDTSTSRKRFSCTGREQNPLVIGITSSLTLCTSDPVCVNGTRRTEERATFLSLHIEREKETCSLPVRFPDEAMNFIIKRARERVGITFPMSDERNSARQARILDGYPDFAPGILFLFRFNSVRDPLWDIVCAKWRTRFIIVLTRRVSQYKAEATMQRGSLKWSLGDPVSTLPPPHCSSSIDSASRPAAAILSRHKAEMERNSTEITRIYKTKRVTRPTTATLPESITGVEGKANGTEKARNGEMKRGKREKEGVRERKNLGSLVENDVHRQRRR</sequence>
<dbReference type="Proteomes" id="UP000310200">
    <property type="component" value="Unassembled WGS sequence"/>
</dbReference>
<organism evidence="2 3">
    <name type="scientific">Temnothorax longispinosus</name>
    <dbReference type="NCBI Taxonomy" id="300112"/>
    <lineage>
        <taxon>Eukaryota</taxon>
        <taxon>Metazoa</taxon>
        <taxon>Ecdysozoa</taxon>
        <taxon>Arthropoda</taxon>
        <taxon>Hexapoda</taxon>
        <taxon>Insecta</taxon>
        <taxon>Pterygota</taxon>
        <taxon>Neoptera</taxon>
        <taxon>Endopterygota</taxon>
        <taxon>Hymenoptera</taxon>
        <taxon>Apocrita</taxon>
        <taxon>Aculeata</taxon>
        <taxon>Formicoidea</taxon>
        <taxon>Formicidae</taxon>
        <taxon>Myrmicinae</taxon>
        <taxon>Temnothorax</taxon>
    </lineage>
</organism>
<dbReference type="EMBL" id="QBLH01002932">
    <property type="protein sequence ID" value="TGZ46173.1"/>
    <property type="molecule type" value="Genomic_DNA"/>
</dbReference>
<accession>A0A4S2KA75</accession>
<evidence type="ECO:0000256" key="1">
    <source>
        <dbReference type="SAM" id="MobiDB-lite"/>
    </source>
</evidence>
<comment type="caution">
    <text evidence="2">The sequence shown here is derived from an EMBL/GenBank/DDBJ whole genome shotgun (WGS) entry which is preliminary data.</text>
</comment>
<name>A0A4S2KA75_9HYME</name>